<sequence>MSRKISDARIEELEEKKRQLDGLERALQEQKSNMGRILQAMAQADKEVMSSSSKAAKERRGKELSTLSLDDELEAVQLSIEKLEDKKTKIETELRFWDETGYRA</sequence>
<name>A0A8H4LXD2_9HYPO</name>
<accession>A0A8H4LXD2</accession>
<dbReference type="Proteomes" id="UP000557566">
    <property type="component" value="Unassembled WGS sequence"/>
</dbReference>
<protein>
    <submittedName>
        <fullName evidence="2">Uncharacterized protein</fullName>
    </submittedName>
</protein>
<evidence type="ECO:0000256" key="1">
    <source>
        <dbReference type="SAM" id="MobiDB-lite"/>
    </source>
</evidence>
<organism evidence="2 3">
    <name type="scientific">Ophiocordyceps sinensis</name>
    <dbReference type="NCBI Taxonomy" id="72228"/>
    <lineage>
        <taxon>Eukaryota</taxon>
        <taxon>Fungi</taxon>
        <taxon>Dikarya</taxon>
        <taxon>Ascomycota</taxon>
        <taxon>Pezizomycotina</taxon>
        <taxon>Sordariomycetes</taxon>
        <taxon>Hypocreomycetidae</taxon>
        <taxon>Hypocreales</taxon>
        <taxon>Ophiocordycipitaceae</taxon>
        <taxon>Ophiocordyceps</taxon>
    </lineage>
</organism>
<dbReference type="EMBL" id="JAAVMX010000006">
    <property type="protein sequence ID" value="KAF4506930.1"/>
    <property type="molecule type" value="Genomic_DNA"/>
</dbReference>
<feature type="region of interest" description="Disordered" evidence="1">
    <location>
        <begin position="45"/>
        <end position="64"/>
    </location>
</feature>
<dbReference type="AlphaFoldDB" id="A0A8H4LXD2"/>
<proteinExistence type="predicted"/>
<comment type="caution">
    <text evidence="2">The sequence shown here is derived from an EMBL/GenBank/DDBJ whole genome shotgun (WGS) entry which is preliminary data.</text>
</comment>
<keyword evidence="3" id="KW-1185">Reference proteome</keyword>
<gene>
    <name evidence="2" type="ORF">G6O67_005615</name>
</gene>
<evidence type="ECO:0000313" key="2">
    <source>
        <dbReference type="EMBL" id="KAF4506930.1"/>
    </source>
</evidence>
<evidence type="ECO:0000313" key="3">
    <source>
        <dbReference type="Proteomes" id="UP000557566"/>
    </source>
</evidence>
<reference evidence="2 3" key="1">
    <citation type="journal article" date="2020" name="Genome Biol. Evol.">
        <title>A new high-quality draft genome assembly of the Chinese cordyceps Ophiocordyceps sinensis.</title>
        <authorList>
            <person name="Shu R."/>
            <person name="Zhang J."/>
            <person name="Meng Q."/>
            <person name="Zhang H."/>
            <person name="Zhou G."/>
            <person name="Li M."/>
            <person name="Wu P."/>
            <person name="Zhao Y."/>
            <person name="Chen C."/>
            <person name="Qin Q."/>
        </authorList>
    </citation>
    <scope>NUCLEOTIDE SEQUENCE [LARGE SCALE GENOMIC DNA]</scope>
    <source>
        <strain evidence="2 3">IOZ07</strain>
    </source>
</reference>